<name>A0ACC2VDL1_9TREE</name>
<sequence>MSQPIKDDDAAPSTNPLEKAPMPYQGPENPPNSLPATNQDVEATESTPLEYTLEQDKRVLRKIDTWVLPVLCLTYMLQQHCKSSLSWASAFDLLPATHLEGSQYSWLTALLYIAQLAFQPLSSFVLVRFPIKYWVLLNLFGWSAVTTATAAATSFTGLAVASFLLGMFQATIANSCVAITQIWWRRREQSYRTTYWQIANSSAAIVGPLLTYGVGHAASAGGVKEYQAIFICIVRPLHHEPLPQTAHIMARRSLRGLASRIAQGLLGVCSVPLVAYLLPNTPQTARFLRTGPDRAIALARLRENQTGAAGTTTWKWSQVRECVRDPKTWGWAMMYLFSALPSGGFGAFGPIITRGFGYSSFQTILLQMPTGVISIAVLWTATWATNRIKLRFPVVAIVALFPIAGAVGLLLVPREKSTGLLGCYYVATTLGTLNPLVLSWGNMNAAGHTKRVVTTSIGFVFACIGNIVGPQVYLARERPYYRTGLYVDISCWTCLCLASFLMAAHLKRLNNKQELRRIAAGRVGKTKDVSIMRIEEAKAYREAMKAEGVREAGGEEADNEDMTDMENMDFHYVI</sequence>
<keyword evidence="2" id="KW-1185">Reference proteome</keyword>
<gene>
    <name evidence="1" type="ORF">QFC20_006305</name>
</gene>
<organism evidence="1 2">
    <name type="scientific">Naganishia adeliensis</name>
    <dbReference type="NCBI Taxonomy" id="92952"/>
    <lineage>
        <taxon>Eukaryota</taxon>
        <taxon>Fungi</taxon>
        <taxon>Dikarya</taxon>
        <taxon>Basidiomycota</taxon>
        <taxon>Agaricomycotina</taxon>
        <taxon>Tremellomycetes</taxon>
        <taxon>Filobasidiales</taxon>
        <taxon>Filobasidiaceae</taxon>
        <taxon>Naganishia</taxon>
    </lineage>
</organism>
<proteinExistence type="predicted"/>
<accession>A0ACC2VDL1</accession>
<evidence type="ECO:0000313" key="1">
    <source>
        <dbReference type="EMBL" id="KAJ9096946.1"/>
    </source>
</evidence>
<evidence type="ECO:0000313" key="2">
    <source>
        <dbReference type="Proteomes" id="UP001230649"/>
    </source>
</evidence>
<dbReference type="Proteomes" id="UP001230649">
    <property type="component" value="Unassembled WGS sequence"/>
</dbReference>
<comment type="caution">
    <text evidence="1">The sequence shown here is derived from an EMBL/GenBank/DDBJ whole genome shotgun (WGS) entry which is preliminary data.</text>
</comment>
<reference evidence="1" key="1">
    <citation type="submission" date="2023-04" db="EMBL/GenBank/DDBJ databases">
        <title>Draft Genome sequencing of Naganishia species isolated from polar environments using Oxford Nanopore Technology.</title>
        <authorList>
            <person name="Leo P."/>
            <person name="Venkateswaran K."/>
        </authorList>
    </citation>
    <scope>NUCLEOTIDE SEQUENCE</scope>
    <source>
        <strain evidence="1">MNA-CCFEE 5262</strain>
    </source>
</reference>
<dbReference type="EMBL" id="JASBWS010000108">
    <property type="protein sequence ID" value="KAJ9096946.1"/>
    <property type="molecule type" value="Genomic_DNA"/>
</dbReference>
<protein>
    <submittedName>
        <fullName evidence="1">Uncharacterized protein</fullName>
    </submittedName>
</protein>